<comment type="caution">
    <text evidence="1">The sequence shown here is derived from an EMBL/GenBank/DDBJ whole genome shotgun (WGS) entry which is preliminary data.</text>
</comment>
<keyword evidence="2" id="KW-1185">Reference proteome</keyword>
<evidence type="ECO:0000313" key="2">
    <source>
        <dbReference type="Proteomes" id="UP000755585"/>
    </source>
</evidence>
<evidence type="ECO:0000313" key="1">
    <source>
        <dbReference type="EMBL" id="MBP2349877.1"/>
    </source>
</evidence>
<proteinExistence type="predicted"/>
<evidence type="ECO:0008006" key="3">
    <source>
        <dbReference type="Google" id="ProtNLM"/>
    </source>
</evidence>
<organism evidence="1 2">
    <name type="scientific">Kribbella aluminosa</name>
    <dbReference type="NCBI Taxonomy" id="416017"/>
    <lineage>
        <taxon>Bacteria</taxon>
        <taxon>Bacillati</taxon>
        <taxon>Actinomycetota</taxon>
        <taxon>Actinomycetes</taxon>
        <taxon>Propionibacteriales</taxon>
        <taxon>Kribbellaceae</taxon>
        <taxon>Kribbella</taxon>
    </lineage>
</organism>
<name>A0ABS4UDZ9_9ACTN</name>
<sequence>MEAVAEVLARHGGWATRAELVGATSRRAVEAALARGEVQRIALGIYALPGLPADELAVLSHPPVR</sequence>
<protein>
    <recommendedName>
        <fullName evidence="3">AbiEi antitoxin of type IV toxin-antitoxin system</fullName>
    </recommendedName>
</protein>
<accession>A0ABS4UDZ9</accession>
<gene>
    <name evidence="1" type="ORF">JOF29_000960</name>
</gene>
<dbReference type="EMBL" id="JAGINT010000001">
    <property type="protein sequence ID" value="MBP2349877.1"/>
    <property type="molecule type" value="Genomic_DNA"/>
</dbReference>
<reference evidence="1 2" key="1">
    <citation type="submission" date="2021-03" db="EMBL/GenBank/DDBJ databases">
        <title>Sequencing the genomes of 1000 actinobacteria strains.</title>
        <authorList>
            <person name="Klenk H.-P."/>
        </authorList>
    </citation>
    <scope>NUCLEOTIDE SEQUENCE [LARGE SCALE GENOMIC DNA]</scope>
    <source>
        <strain evidence="1 2">DSM 18824</strain>
    </source>
</reference>
<dbReference type="Proteomes" id="UP000755585">
    <property type="component" value="Unassembled WGS sequence"/>
</dbReference>
<dbReference type="RefSeq" id="WP_245357443.1">
    <property type="nucleotide sequence ID" value="NZ_BAAAVU010000016.1"/>
</dbReference>